<protein>
    <submittedName>
        <fullName evidence="1">Antitoxin</fullName>
    </submittedName>
</protein>
<dbReference type="Proteomes" id="UP001213042">
    <property type="component" value="Unassembled WGS sequence"/>
</dbReference>
<evidence type="ECO:0000313" key="1">
    <source>
        <dbReference type="EMBL" id="MDB8750213.1"/>
    </source>
</evidence>
<dbReference type="InterPro" id="IPR013321">
    <property type="entry name" value="Arc_rbn_hlx_hlx"/>
</dbReference>
<comment type="caution">
    <text evidence="1">The sequence shown here is derived from an EMBL/GenBank/DDBJ whole genome shotgun (WGS) entry which is preliminary data.</text>
</comment>
<gene>
    <name evidence="1" type="ORF">PNW00_07100</name>
</gene>
<reference evidence="1" key="1">
    <citation type="submission" date="2023-01" db="EMBL/GenBank/DDBJ databases">
        <title>Human gut microbiome strain richness.</title>
        <authorList>
            <person name="Chen-Liaw A."/>
        </authorList>
    </citation>
    <scope>NUCLEOTIDE SEQUENCE</scope>
    <source>
        <strain evidence="1">D43st1_D9_D43t1_170807</strain>
    </source>
</reference>
<sequence>MSGKTSTASKRLYNEKTYDRISLVVKKGRREELKAYAESKGMSINGYINKLIDEDMKTADKE</sequence>
<evidence type="ECO:0000313" key="2">
    <source>
        <dbReference type="Proteomes" id="UP001213042"/>
    </source>
</evidence>
<proteinExistence type="predicted"/>
<organism evidence="1 2">
    <name type="scientific">Ruminococcus bicirculans</name>
    <name type="common">ex Wegman et al. 2014</name>
    <dbReference type="NCBI Taxonomy" id="1160721"/>
    <lineage>
        <taxon>Bacteria</taxon>
        <taxon>Bacillati</taxon>
        <taxon>Bacillota</taxon>
        <taxon>Clostridia</taxon>
        <taxon>Eubacteriales</taxon>
        <taxon>Oscillospiraceae</taxon>
        <taxon>Ruminococcus</taxon>
    </lineage>
</organism>
<dbReference type="GO" id="GO:0006355">
    <property type="term" value="P:regulation of DNA-templated transcription"/>
    <property type="evidence" value="ECO:0007669"/>
    <property type="project" value="InterPro"/>
</dbReference>
<name>A0AAW6EEN1_9FIRM</name>
<dbReference type="RefSeq" id="WP_195221149.1">
    <property type="nucleotide sequence ID" value="NZ_JADMWL010000011.1"/>
</dbReference>
<dbReference type="Gene3D" id="1.10.1220.10">
    <property type="entry name" value="Met repressor-like"/>
    <property type="match status" value="1"/>
</dbReference>
<dbReference type="EMBL" id="JAQMLU010000010">
    <property type="protein sequence ID" value="MDB8750213.1"/>
    <property type="molecule type" value="Genomic_DNA"/>
</dbReference>
<dbReference type="AlphaFoldDB" id="A0AAW6EEN1"/>
<accession>A0AAW6EEN1</accession>